<keyword evidence="3" id="KW-1185">Reference proteome</keyword>
<protein>
    <submittedName>
        <fullName evidence="2">Uncharacterized protein</fullName>
    </submittedName>
</protein>
<name>A0A1H3YSS5_BIZPA</name>
<gene>
    <name evidence="2" type="ORF">SAMN04487990_10757</name>
</gene>
<dbReference type="STRING" id="283786.SAMN04487990_10757"/>
<proteinExistence type="predicted"/>
<feature type="transmembrane region" description="Helical" evidence="1">
    <location>
        <begin position="26"/>
        <end position="51"/>
    </location>
</feature>
<dbReference type="AlphaFoldDB" id="A0A1H3YSS5"/>
<accession>A0A1H3YSS5</accession>
<evidence type="ECO:0000256" key="1">
    <source>
        <dbReference type="SAM" id="Phobius"/>
    </source>
</evidence>
<feature type="transmembrane region" description="Helical" evidence="1">
    <location>
        <begin position="63"/>
        <end position="80"/>
    </location>
</feature>
<keyword evidence="1" id="KW-1133">Transmembrane helix</keyword>
<keyword evidence="1" id="KW-0472">Membrane</keyword>
<dbReference type="Proteomes" id="UP000198846">
    <property type="component" value="Unassembled WGS sequence"/>
</dbReference>
<dbReference type="EMBL" id="FNQK01000007">
    <property type="protein sequence ID" value="SEA14118.1"/>
    <property type="molecule type" value="Genomic_DNA"/>
</dbReference>
<evidence type="ECO:0000313" key="2">
    <source>
        <dbReference type="EMBL" id="SEA14118.1"/>
    </source>
</evidence>
<reference evidence="2 3" key="1">
    <citation type="submission" date="2016-10" db="EMBL/GenBank/DDBJ databases">
        <authorList>
            <person name="de Groot N.N."/>
        </authorList>
    </citation>
    <scope>NUCLEOTIDE SEQUENCE [LARGE SCALE GENOMIC DNA]</scope>
    <source>
        <strain evidence="2 3">DSM 23842</strain>
    </source>
</reference>
<keyword evidence="1" id="KW-0812">Transmembrane</keyword>
<feature type="transmembrane region" description="Helical" evidence="1">
    <location>
        <begin position="100"/>
        <end position="122"/>
    </location>
</feature>
<dbReference type="RefSeq" id="WP_092133374.1">
    <property type="nucleotide sequence ID" value="NZ_FNQK01000007.1"/>
</dbReference>
<sequence>MTIIEQFFFSVFSHFKGQYKQKANDIALVYVSVLEISIAFLLGCFFAAFLSQMNTELMSSGKAWTLFVLVGIGIYFKNWIKYGGKKRKEMNAKHNRKKTVEHNVVVLLLLPFICIGFGLLLLQAV</sequence>
<dbReference type="OrthoDB" id="1445921at2"/>
<organism evidence="2 3">
    <name type="scientific">Bizionia paragorgiae</name>
    <dbReference type="NCBI Taxonomy" id="283786"/>
    <lineage>
        <taxon>Bacteria</taxon>
        <taxon>Pseudomonadati</taxon>
        <taxon>Bacteroidota</taxon>
        <taxon>Flavobacteriia</taxon>
        <taxon>Flavobacteriales</taxon>
        <taxon>Flavobacteriaceae</taxon>
        <taxon>Bizionia</taxon>
    </lineage>
</organism>
<evidence type="ECO:0000313" key="3">
    <source>
        <dbReference type="Proteomes" id="UP000198846"/>
    </source>
</evidence>